<dbReference type="InterPro" id="IPR009077">
    <property type="entry name" value="Proteasome_activ_PA28"/>
</dbReference>
<dbReference type="GO" id="GO:0061133">
    <property type="term" value="F:endopeptidase activator activity"/>
    <property type="evidence" value="ECO:0007669"/>
    <property type="project" value="TreeGrafter"/>
</dbReference>
<dbReference type="AlphaFoldDB" id="X6NDV3"/>
<dbReference type="PANTHER" id="PTHR10660">
    <property type="entry name" value="PROTEASOME REGULATOR PA28"/>
    <property type="match status" value="1"/>
</dbReference>
<evidence type="ECO:0000256" key="2">
    <source>
        <dbReference type="ARBA" id="ARBA00022942"/>
    </source>
</evidence>
<evidence type="ECO:0000313" key="7">
    <source>
        <dbReference type="Proteomes" id="UP000023152"/>
    </source>
</evidence>
<accession>X6NDV3</accession>
<comment type="caution">
    <text evidence="6">The sequence shown here is derived from an EMBL/GenBank/DDBJ whole genome shotgun (WGS) entry which is preliminary data.</text>
</comment>
<feature type="domain" description="Proteasome activator PA28 C-terminal" evidence="5">
    <location>
        <begin position="146"/>
        <end position="256"/>
    </location>
</feature>
<reference evidence="6 7" key="1">
    <citation type="journal article" date="2013" name="Curr. Biol.">
        <title>The Genome of the Foraminiferan Reticulomyxa filosa.</title>
        <authorList>
            <person name="Glockner G."/>
            <person name="Hulsmann N."/>
            <person name="Schleicher M."/>
            <person name="Noegel A.A."/>
            <person name="Eichinger L."/>
            <person name="Gallinger C."/>
            <person name="Pawlowski J."/>
            <person name="Sierra R."/>
            <person name="Euteneuer U."/>
            <person name="Pillet L."/>
            <person name="Moustafa A."/>
            <person name="Platzer M."/>
            <person name="Groth M."/>
            <person name="Szafranski K."/>
            <person name="Schliwa M."/>
        </authorList>
    </citation>
    <scope>NUCLEOTIDE SEQUENCE [LARGE SCALE GENOMIC DNA]</scope>
</reference>
<name>X6NDV3_RETFI</name>
<dbReference type="Gene3D" id="1.20.120.180">
    <property type="entry name" value="Proteasome activator pa28, C-terminal domain"/>
    <property type="match status" value="1"/>
</dbReference>
<dbReference type="InterPro" id="IPR036997">
    <property type="entry name" value="PA28_C_sf"/>
</dbReference>
<dbReference type="InterPro" id="IPR036252">
    <property type="entry name" value="Proteasome_activ_sf"/>
</dbReference>
<evidence type="ECO:0000256" key="3">
    <source>
        <dbReference type="SAM" id="Coils"/>
    </source>
</evidence>
<comment type="similarity">
    <text evidence="1">Belongs to the PA28 family.</text>
</comment>
<dbReference type="InterPro" id="IPR003186">
    <property type="entry name" value="PA28_C"/>
</dbReference>
<dbReference type="GO" id="GO:0008537">
    <property type="term" value="C:proteasome activator complex"/>
    <property type="evidence" value="ECO:0007669"/>
    <property type="project" value="InterPro"/>
</dbReference>
<dbReference type="SUPFAM" id="SSF47216">
    <property type="entry name" value="Proteasome activator"/>
    <property type="match status" value="1"/>
</dbReference>
<evidence type="ECO:0000256" key="4">
    <source>
        <dbReference type="SAM" id="MobiDB-lite"/>
    </source>
</evidence>
<evidence type="ECO:0000256" key="1">
    <source>
        <dbReference type="ARBA" id="ARBA00005883"/>
    </source>
</evidence>
<sequence length="371" mass="42999">MSQTQALKNLLDETYESGDIITISSFKSLSKRDQKEKLEETNKKIEELKKFTKKKADDIVYKILPEKVKILEKLLKEINEKFKQQQSKPCIVNVNEAGDDMSAATAPPTKKQKKSNERPKEQSVTQYFRYSKHTEEERRRLQSENECNPLLAPIIEKVNDEINDAWEVANDLKLSIFLSVPDMQEENNFGVEVQKHVLDALIEFEKASQTCLDTLSSYFVDRSKYITDICKHPHISSFRYALIAFDLSQFVQLKCVSELVIVHSHNFFYVPFFLPLLSQFRTFSIKTQKSFFPLTIKQKNNKKKAVLSFLVALELFFCCSARKFSLGKTKQSKNNPKDLSQLKDNNNMNKNVNMIKISFPACAFTKNEKKK</sequence>
<dbReference type="GO" id="GO:2000045">
    <property type="term" value="P:regulation of G1/S transition of mitotic cell cycle"/>
    <property type="evidence" value="ECO:0007669"/>
    <property type="project" value="TreeGrafter"/>
</dbReference>
<dbReference type="Pfam" id="PF02252">
    <property type="entry name" value="PA28_C"/>
    <property type="match status" value="1"/>
</dbReference>
<dbReference type="EMBL" id="ASPP01009182">
    <property type="protein sequence ID" value="ETO24500.1"/>
    <property type="molecule type" value="Genomic_DNA"/>
</dbReference>
<protein>
    <recommendedName>
        <fullName evidence="5">Proteasome activator PA28 C-terminal domain-containing protein</fullName>
    </recommendedName>
</protein>
<dbReference type="OrthoDB" id="6591885at2759"/>
<keyword evidence="3" id="KW-0175">Coiled coil</keyword>
<keyword evidence="2" id="KW-0647">Proteasome</keyword>
<feature type="region of interest" description="Disordered" evidence="4">
    <location>
        <begin position="99"/>
        <end position="125"/>
    </location>
</feature>
<gene>
    <name evidence="6" type="ORF">RFI_12656</name>
</gene>
<dbReference type="GO" id="GO:0061136">
    <property type="term" value="P:regulation of proteasomal protein catabolic process"/>
    <property type="evidence" value="ECO:0007669"/>
    <property type="project" value="TreeGrafter"/>
</dbReference>
<evidence type="ECO:0000259" key="5">
    <source>
        <dbReference type="Pfam" id="PF02252"/>
    </source>
</evidence>
<evidence type="ECO:0000313" key="6">
    <source>
        <dbReference type="EMBL" id="ETO24500.1"/>
    </source>
</evidence>
<feature type="coiled-coil region" evidence="3">
    <location>
        <begin position="28"/>
        <end position="88"/>
    </location>
</feature>
<dbReference type="GO" id="GO:0005737">
    <property type="term" value="C:cytoplasm"/>
    <property type="evidence" value="ECO:0007669"/>
    <property type="project" value="TreeGrafter"/>
</dbReference>
<proteinExistence type="inferred from homology"/>
<keyword evidence="7" id="KW-1185">Reference proteome</keyword>
<dbReference type="PANTHER" id="PTHR10660:SF2">
    <property type="entry name" value="LD45860P"/>
    <property type="match status" value="1"/>
</dbReference>
<dbReference type="GO" id="GO:0005654">
    <property type="term" value="C:nucleoplasm"/>
    <property type="evidence" value="ECO:0007669"/>
    <property type="project" value="TreeGrafter"/>
</dbReference>
<organism evidence="6 7">
    <name type="scientific">Reticulomyxa filosa</name>
    <dbReference type="NCBI Taxonomy" id="46433"/>
    <lineage>
        <taxon>Eukaryota</taxon>
        <taxon>Sar</taxon>
        <taxon>Rhizaria</taxon>
        <taxon>Retaria</taxon>
        <taxon>Foraminifera</taxon>
        <taxon>Monothalamids</taxon>
        <taxon>Reticulomyxidae</taxon>
        <taxon>Reticulomyxa</taxon>
    </lineage>
</organism>
<dbReference type="Proteomes" id="UP000023152">
    <property type="component" value="Unassembled WGS sequence"/>
</dbReference>